<dbReference type="NCBIfam" id="TIGR03708">
    <property type="entry name" value="poly_P_AMP_trns"/>
    <property type="match status" value="1"/>
</dbReference>
<evidence type="ECO:0000313" key="3">
    <source>
        <dbReference type="EMBL" id="PLW81490.1"/>
    </source>
</evidence>
<dbReference type="Proteomes" id="UP000234845">
    <property type="component" value="Unassembled WGS sequence"/>
</dbReference>
<dbReference type="InterPro" id="IPR022488">
    <property type="entry name" value="PPK2-related"/>
</dbReference>
<feature type="region of interest" description="Disordered" evidence="1">
    <location>
        <begin position="237"/>
        <end position="260"/>
    </location>
</feature>
<dbReference type="Pfam" id="PF03976">
    <property type="entry name" value="PPK2"/>
    <property type="match status" value="2"/>
</dbReference>
<comment type="caution">
    <text evidence="3">The sequence shown here is derived from an EMBL/GenBank/DDBJ whole genome shotgun (WGS) entry which is preliminary data.</text>
</comment>
<dbReference type="EMBL" id="PKLZ01000013">
    <property type="protein sequence ID" value="PLW81490.1"/>
    <property type="molecule type" value="Genomic_DNA"/>
</dbReference>
<feature type="domain" description="Polyphosphate kinase-2-related" evidence="2">
    <location>
        <begin position="277"/>
        <end position="498"/>
    </location>
</feature>
<dbReference type="InterPro" id="IPR027417">
    <property type="entry name" value="P-loop_NTPase"/>
</dbReference>
<protein>
    <submittedName>
        <fullName evidence="3">Polyphosphate:AMP phosphotransferase</fullName>
    </submittedName>
</protein>
<dbReference type="Gene3D" id="3.40.50.300">
    <property type="entry name" value="P-loop containing nucleotide triphosphate hydrolases"/>
    <property type="match status" value="2"/>
</dbReference>
<dbReference type="OrthoDB" id="9775224at2"/>
<feature type="domain" description="Polyphosphate kinase-2-related" evidence="2">
    <location>
        <begin position="11"/>
        <end position="234"/>
    </location>
</feature>
<gene>
    <name evidence="3" type="primary">pap</name>
    <name evidence="3" type="ORF">CWI75_15605</name>
</gene>
<keyword evidence="4" id="KW-1185">Reference proteome</keyword>
<organism evidence="3 4">
    <name type="scientific">Kineobactrum sediminis</name>
    <dbReference type="NCBI Taxonomy" id="1905677"/>
    <lineage>
        <taxon>Bacteria</taxon>
        <taxon>Pseudomonadati</taxon>
        <taxon>Pseudomonadota</taxon>
        <taxon>Gammaproteobacteria</taxon>
        <taxon>Cellvibrionales</taxon>
        <taxon>Halieaceae</taxon>
        <taxon>Kineobactrum</taxon>
    </lineage>
</organism>
<evidence type="ECO:0000259" key="2">
    <source>
        <dbReference type="Pfam" id="PF03976"/>
    </source>
</evidence>
<reference evidence="4" key="1">
    <citation type="submission" date="2017-11" db="EMBL/GenBank/DDBJ databases">
        <title>The draft genome sequence of Chromatocurvus sp. F02.</title>
        <authorList>
            <person name="Du Z.-J."/>
            <person name="Chang Y.-Q."/>
        </authorList>
    </citation>
    <scope>NUCLEOTIDE SEQUENCE [LARGE SCALE GENOMIC DNA]</scope>
    <source>
        <strain evidence="4">F02</strain>
    </source>
</reference>
<proteinExistence type="predicted"/>
<dbReference type="RefSeq" id="WP_101522455.1">
    <property type="nucleotide sequence ID" value="NZ_PKLZ01000013.1"/>
</dbReference>
<dbReference type="GO" id="GO:0043751">
    <property type="term" value="F:polyphosphate:AMP phosphotransferase activity"/>
    <property type="evidence" value="ECO:0007669"/>
    <property type="project" value="InterPro"/>
</dbReference>
<accession>A0A2N5XZC3</accession>
<keyword evidence="3" id="KW-0808">Transferase</keyword>
<dbReference type="AlphaFoldDB" id="A0A2N5XZC3"/>
<evidence type="ECO:0000256" key="1">
    <source>
        <dbReference type="SAM" id="MobiDB-lite"/>
    </source>
</evidence>
<name>A0A2N5XZC3_9GAMM</name>
<dbReference type="PANTHER" id="PTHR34383">
    <property type="entry name" value="POLYPHOSPHATE:AMP PHOSPHOTRANSFERASE-RELATED"/>
    <property type="match status" value="1"/>
</dbReference>
<dbReference type="PANTHER" id="PTHR34383:SF3">
    <property type="entry name" value="POLYPHOSPHATE:AMP PHOSPHOTRANSFERASE"/>
    <property type="match status" value="1"/>
</dbReference>
<dbReference type="SUPFAM" id="SSF52540">
    <property type="entry name" value="P-loop containing nucleoside triphosphate hydrolases"/>
    <property type="match status" value="2"/>
</dbReference>
<dbReference type="GO" id="GO:0006797">
    <property type="term" value="P:polyphosphate metabolic process"/>
    <property type="evidence" value="ECO:0007669"/>
    <property type="project" value="InterPro"/>
</dbReference>
<dbReference type="InterPro" id="IPR022489">
    <property type="entry name" value="PolyP_AMP_Tfrase"/>
</dbReference>
<sequence length="504" mass="58663">MFASAKIGRSLSKEAYKEGIEALRTELLEAQIALRERNIPVYLIIAGMEGAGKGQVVNALDEWLDARGVSVYAFWDESDEERERPRAWRFWRAMPRRGEISVFFGGWYLWPIEQRFAGAWDDAALDQSMSGVRELERMLIDDGAVIVKCWYHFAEDVQRQRLKALTRSDRSRWKMLPEKSHFSEQYQQFEEIADRVVRSTDIGRAPWHIIEATDPRYRDMTTGRILLNAIQKALAQPPHADRRLDDSPTNTDDELLPNSPETRITLLDSIDLSQTIERSEYRKRLDELQAELNDLAWRAYTHKISTVLVFEGVDAAGKGGAIRRVTQAVDARLREVIPVAAPTDEENAHHYLWRFWRNIPRAGRMTIFDRSWYGRVLVERVEGFTAPPNWARAYREINDFEEQLSGAGIIVQKFWLQISKDEQLARFEARENTPYKRYKITDEDRRNREKWDEYREAVNEMLARTSTPHAPWHLIAGNDKRFARIQVLETVTAALREALRNKAG</sequence>
<evidence type="ECO:0000313" key="4">
    <source>
        <dbReference type="Proteomes" id="UP000234845"/>
    </source>
</evidence>